<reference evidence="1" key="1">
    <citation type="submission" date="2021-06" db="EMBL/GenBank/DDBJ databases">
        <authorList>
            <person name="Kallberg Y."/>
            <person name="Tangrot J."/>
            <person name="Rosling A."/>
        </authorList>
    </citation>
    <scope>NUCLEOTIDE SEQUENCE</scope>
    <source>
        <strain evidence="1">MA461A</strain>
    </source>
</reference>
<dbReference type="EMBL" id="CAJVQC010074375">
    <property type="protein sequence ID" value="CAG8812999.1"/>
    <property type="molecule type" value="Genomic_DNA"/>
</dbReference>
<feature type="non-terminal residue" evidence="1">
    <location>
        <position position="1"/>
    </location>
</feature>
<sequence>SQNIHQNDKTSSRMGKKPQDQTFYLPRRHRTYSNYTSNISETQLQDQHDQVQPKSQRSKKRIFSSNEETNNIHKKVNHNNWKALSHYWCNSSIKIKNSMANKRQKPSLDETRLKHPSEIVAAEHLTTRLVDHKLGELCTESGLAQRNSINESTLDTHSQDTIQDNYVSSHAMPN</sequence>
<keyword evidence="2" id="KW-1185">Reference proteome</keyword>
<evidence type="ECO:0000313" key="2">
    <source>
        <dbReference type="Proteomes" id="UP000789920"/>
    </source>
</evidence>
<feature type="non-terminal residue" evidence="1">
    <location>
        <position position="174"/>
    </location>
</feature>
<evidence type="ECO:0000313" key="1">
    <source>
        <dbReference type="EMBL" id="CAG8812999.1"/>
    </source>
</evidence>
<comment type="caution">
    <text evidence="1">The sequence shown here is derived from an EMBL/GenBank/DDBJ whole genome shotgun (WGS) entry which is preliminary data.</text>
</comment>
<name>A0ACA9RV87_9GLOM</name>
<dbReference type="Proteomes" id="UP000789920">
    <property type="component" value="Unassembled WGS sequence"/>
</dbReference>
<accession>A0ACA9RV87</accession>
<protein>
    <submittedName>
        <fullName evidence="1">32288_t:CDS:1</fullName>
    </submittedName>
</protein>
<gene>
    <name evidence="1" type="ORF">RPERSI_LOCUS23660</name>
</gene>
<proteinExistence type="predicted"/>
<organism evidence="1 2">
    <name type="scientific">Racocetra persica</name>
    <dbReference type="NCBI Taxonomy" id="160502"/>
    <lineage>
        <taxon>Eukaryota</taxon>
        <taxon>Fungi</taxon>
        <taxon>Fungi incertae sedis</taxon>
        <taxon>Mucoromycota</taxon>
        <taxon>Glomeromycotina</taxon>
        <taxon>Glomeromycetes</taxon>
        <taxon>Diversisporales</taxon>
        <taxon>Gigasporaceae</taxon>
        <taxon>Racocetra</taxon>
    </lineage>
</organism>